<proteinExistence type="predicted"/>
<dbReference type="Proteomes" id="UP001347796">
    <property type="component" value="Unassembled WGS sequence"/>
</dbReference>
<feature type="compositionally biased region" description="Basic and acidic residues" evidence="1">
    <location>
        <begin position="1064"/>
        <end position="1079"/>
    </location>
</feature>
<feature type="region of interest" description="Disordered" evidence="1">
    <location>
        <begin position="936"/>
        <end position="956"/>
    </location>
</feature>
<name>A0AAN8K188_PATCE</name>
<feature type="region of interest" description="Disordered" evidence="1">
    <location>
        <begin position="1"/>
        <end position="42"/>
    </location>
</feature>
<feature type="region of interest" description="Disordered" evidence="1">
    <location>
        <begin position="1057"/>
        <end position="1120"/>
    </location>
</feature>
<reference evidence="2 3" key="1">
    <citation type="submission" date="2024-01" db="EMBL/GenBank/DDBJ databases">
        <title>The genome of the rayed Mediterranean limpet Patella caerulea (Linnaeus, 1758).</title>
        <authorList>
            <person name="Anh-Thu Weber A."/>
            <person name="Halstead-Nussloch G."/>
        </authorList>
    </citation>
    <scope>NUCLEOTIDE SEQUENCE [LARGE SCALE GENOMIC DNA]</scope>
    <source>
        <strain evidence="2">AATW-2023a</strain>
        <tissue evidence="2">Whole specimen</tissue>
    </source>
</reference>
<sequence length="1120" mass="126820">MTRRRLQTPGFSVSTKGHSVLRRHQYGSGAGSPTAGRRSYGYGLDYSSVSPVRSRYYSGESDYLDSQVQRATSIGSDVLYDTLDTANLSRNRDYDLLQSTNSAIQPPSPFSAVKARLSRISSNLPHRRFTSDIPSRQSLTSHTRSDISPIRDIDYSDTTSLVASPSPRPSHFTSRPHSTFRQSVAPENSTSSYSSFKDLDTKDLVASPPPQQGILPQRLLSLGRRAGLSTPITSSSSWRDYNLPVPTNLSTCPIFDDSYPMIEDDPVEGSSRLVHGYLPPSLVTKFGSPGVSPIGSGTQTPTFIPNYASRSKYADLPSLARSYTTSMNSDFSPELDYAEKQKHKVLGTKRHTGNYYERLQRRRTGRKERSKYWPYYDVESIAGSDVGDVLSDDEYGASGYTAPTYVPSYEYEDEDDDYVPFKPRYDRLTSPGLLEMSPYNESAVKPDISHLSSSYLLPKSTSAVSRLNENDSMVSALVAKSVAKAKEHLKDVNWGKYDNASLVLSVEGDMVHPENGERYGFRYYPQPISVRGGSIDERIMGVTPSNLSSGDSVFFNYVSKMRDFRGGMRDRLSDTLDTPSFSSRYDSLSKSILTRLPPLSPGYPSHMPQTSFKKRLEGGLTHQLDVYPLPLSEKAFPSQLELTTKPKTKDSKHDEFSREGPVTVLDRILIKVNSETHASPQAAVASLRARKRPQAQPASARVVNIQPRSYYQQVAFVRASSAPPLGRPVVVYAAGSRQSSVPRSSSPYVERARSPSIDVYERSQSVDREYYTPYDYLLRQPTAARVIREARERTRRPYSGRDQRYLVARYDRSIRKAQRALSPLRYDYESDYVVPTRVGLFHYLSPTTSRQDVGQSNYYTSSLTARRPYRRFRRALAFARNTQQPVELPHYELMYAPRNLYQNEVFRVLEPFERPRFIKRKPRSLYAAIVASKLEDEPGSRRRRTPKSKYAADKYRSTHRVGENPLYYSNQVASTASLTSSGPTSQKTTDRKAVRDMDGNFTKPRNILSWQYRLDSRVPPEEVLYRPTTFNRMRERLHEAQDKMDRHRQLLDRYIPDEGTTESIESRVNRKLSELETRDASGGGQSSVGSYTPFDYYGPNGPPISETRRRIRRVLNGTRR</sequence>
<feature type="compositionally biased region" description="Basic and acidic residues" evidence="1">
    <location>
        <begin position="143"/>
        <end position="154"/>
    </location>
</feature>
<feature type="compositionally biased region" description="Polar residues" evidence="1">
    <location>
        <begin position="171"/>
        <end position="195"/>
    </location>
</feature>
<feature type="region of interest" description="Disordered" evidence="1">
    <location>
        <begin position="126"/>
        <end position="195"/>
    </location>
</feature>
<dbReference type="AlphaFoldDB" id="A0AAN8K188"/>
<organism evidence="2 3">
    <name type="scientific">Patella caerulea</name>
    <name type="common">Rayed Mediterranean limpet</name>
    <dbReference type="NCBI Taxonomy" id="87958"/>
    <lineage>
        <taxon>Eukaryota</taxon>
        <taxon>Metazoa</taxon>
        <taxon>Spiralia</taxon>
        <taxon>Lophotrochozoa</taxon>
        <taxon>Mollusca</taxon>
        <taxon>Gastropoda</taxon>
        <taxon>Patellogastropoda</taxon>
        <taxon>Patelloidea</taxon>
        <taxon>Patellidae</taxon>
        <taxon>Patella</taxon>
    </lineage>
</organism>
<gene>
    <name evidence="2" type="ORF">SNE40_008452</name>
</gene>
<protein>
    <submittedName>
        <fullName evidence="2">Uncharacterized protein</fullName>
    </submittedName>
</protein>
<keyword evidence="3" id="KW-1185">Reference proteome</keyword>
<accession>A0AAN8K188</accession>
<comment type="caution">
    <text evidence="2">The sequence shown here is derived from an EMBL/GenBank/DDBJ whole genome shotgun (WGS) entry which is preliminary data.</text>
</comment>
<dbReference type="EMBL" id="JAZGQO010000006">
    <property type="protein sequence ID" value="KAK6186412.1"/>
    <property type="molecule type" value="Genomic_DNA"/>
</dbReference>
<evidence type="ECO:0000313" key="3">
    <source>
        <dbReference type="Proteomes" id="UP001347796"/>
    </source>
</evidence>
<feature type="compositionally biased region" description="Basic residues" evidence="1">
    <location>
        <begin position="1109"/>
        <end position="1120"/>
    </location>
</feature>
<evidence type="ECO:0000256" key="1">
    <source>
        <dbReference type="SAM" id="MobiDB-lite"/>
    </source>
</evidence>
<evidence type="ECO:0000313" key="2">
    <source>
        <dbReference type="EMBL" id="KAK6186412.1"/>
    </source>
</evidence>
<feature type="compositionally biased region" description="Polar residues" evidence="1">
    <location>
        <begin position="132"/>
        <end position="142"/>
    </location>
</feature>